<dbReference type="Gene3D" id="3.40.50.10300">
    <property type="entry name" value="CoaB-like"/>
    <property type="match status" value="1"/>
</dbReference>
<dbReference type="SUPFAM" id="SSF52507">
    <property type="entry name" value="Homo-oligomeric flavin-containing Cys decarboxylases, HFCD"/>
    <property type="match status" value="1"/>
</dbReference>
<comment type="cofactor">
    <cofactor evidence="3">
        <name>Mg(2+)</name>
        <dbReference type="ChEBI" id="CHEBI:18420"/>
    </cofactor>
</comment>
<dbReference type="GO" id="GO:0046872">
    <property type="term" value="F:metal ion binding"/>
    <property type="evidence" value="ECO:0007669"/>
    <property type="project" value="UniProtKB-KW"/>
</dbReference>
<dbReference type="HAMAP" id="MF_02225">
    <property type="entry name" value="CoaBC"/>
    <property type="match status" value="1"/>
</dbReference>
<evidence type="ECO:0000256" key="1">
    <source>
        <dbReference type="ARBA" id="ARBA00022793"/>
    </source>
</evidence>
<feature type="binding site" evidence="3">
    <location>
        <position position="353"/>
    </location>
    <ligand>
        <name>CTP</name>
        <dbReference type="ChEBI" id="CHEBI:37563"/>
    </ligand>
</feature>
<dbReference type="EMBL" id="PDVP01000001">
    <property type="protein sequence ID" value="PHP68813.1"/>
    <property type="molecule type" value="Genomic_DNA"/>
</dbReference>
<comment type="cofactor">
    <cofactor evidence="3">
        <name>FMN</name>
        <dbReference type="ChEBI" id="CHEBI:58210"/>
    </cofactor>
    <text evidence="3">Binds 1 FMN per subunit.</text>
</comment>
<keyword evidence="2 3" id="KW-0456">Lyase</keyword>
<comment type="caution">
    <text evidence="8">The sequence shown here is derived from an EMBL/GenBank/DDBJ whole genome shotgun (WGS) entry which is preliminary data.</text>
</comment>
<dbReference type="Pfam" id="PF02441">
    <property type="entry name" value="Flavoprotein"/>
    <property type="match status" value="1"/>
</dbReference>
<proteinExistence type="inferred from homology"/>
<keyword evidence="3 4" id="KW-0436">Ligase</keyword>
<keyword evidence="1 3" id="KW-0210">Decarboxylase</keyword>
<dbReference type="InterPro" id="IPR053853">
    <property type="entry name" value="FitA-like_RHH"/>
</dbReference>
<keyword evidence="3 4" id="KW-0285">Flavoprotein</keyword>
<gene>
    <name evidence="3 8" type="primary">coaBC</name>
    <name evidence="8" type="ORF">CSC94_02125</name>
</gene>
<comment type="caution">
    <text evidence="3">Lacks conserved residue(s) required for the propagation of feature annotation.</text>
</comment>
<dbReference type="NCBIfam" id="TIGR00521">
    <property type="entry name" value="coaBC_dfp"/>
    <property type="match status" value="1"/>
</dbReference>
<evidence type="ECO:0000259" key="5">
    <source>
        <dbReference type="Pfam" id="PF02441"/>
    </source>
</evidence>
<keyword evidence="3 4" id="KW-0288">FMN</keyword>
<dbReference type="InterPro" id="IPR005252">
    <property type="entry name" value="CoaBC"/>
</dbReference>
<dbReference type="EC" id="4.1.1.36" evidence="3"/>
<dbReference type="InterPro" id="IPR035929">
    <property type="entry name" value="CoaB-like_sf"/>
</dbReference>
<dbReference type="Proteomes" id="UP000221168">
    <property type="component" value="Unassembled WGS sequence"/>
</dbReference>
<feature type="domain" description="Antitoxin FitA-like ribbon-helix-helix" evidence="7">
    <location>
        <begin position="2"/>
        <end position="39"/>
    </location>
</feature>
<feature type="binding site" evidence="3">
    <location>
        <position position="404"/>
    </location>
    <ligand>
        <name>CTP</name>
        <dbReference type="ChEBI" id="CHEBI:37563"/>
    </ligand>
</feature>
<dbReference type="RefSeq" id="WP_099303251.1">
    <property type="nucleotide sequence ID" value="NZ_PDVP01000001.1"/>
</dbReference>
<dbReference type="EC" id="6.3.2.5" evidence="3"/>
<comment type="similarity">
    <text evidence="3 4">In the C-terminal section; belongs to the PPC synthetase family.</text>
</comment>
<feature type="region of interest" description="Phosphopantothenoylcysteine decarboxylase" evidence="3">
    <location>
        <begin position="1"/>
        <end position="255"/>
    </location>
</feature>
<keyword evidence="3" id="KW-0460">Magnesium</keyword>
<dbReference type="GO" id="GO:0015937">
    <property type="term" value="P:coenzyme A biosynthetic process"/>
    <property type="evidence" value="ECO:0007669"/>
    <property type="project" value="UniProtKB-UniRule"/>
</dbReference>
<dbReference type="InterPro" id="IPR003382">
    <property type="entry name" value="Flavoprotein"/>
</dbReference>
<dbReference type="InterPro" id="IPR013321">
    <property type="entry name" value="Arc_rbn_hlx_hlx"/>
</dbReference>
<comment type="function">
    <text evidence="4">Catalyzes two steps in the biosynthesis of coenzyme A. In the first step cysteine is conjugated to 4'-phosphopantothenate to form 4-phosphopantothenoylcysteine, in the latter compound is decarboxylated to form 4'-phosphopantotheine.</text>
</comment>
<keyword evidence="9" id="KW-1185">Reference proteome</keyword>
<sequence length="473" mass="49707">MASITIRNLDPAIKDALRLRAAANGRSMEEEARIYLAELAAATDLPPAVTPASAPVETASGIRQTLAGRRVLLVIGGGIAAYKCLDLIRRLRERGAGVRCIMTAAAREFITELAVGALTADRVFTDLFSREDEQDVGHIRLAREADLIVVAPATADLMAKMANGLANDLASAVLLATNRPVLVAPAMNPAMWTHAATRRNRATLAGDGIAFVGPGRGEMAESGEAGEGRMAEPMQIVAAVETMLDRAPKPLKGKRVIVTSGPTHEPIDPVRYIANRSSGKQGHAIAAALARLGADVRLVSGPVSIPDPAGVAVTHVESAREMMQAVETLLPAEAGVFVAAVADYRVENAAAQKIKKEGSAGAPELRLTENPDILKTVGHHENRPRLVIGFAAETHGVVEHARGKLARKGADLIVANDVSAGTGIGETGVMGADRNRVVIVSASGEETWPEMGKDQVAERLAAMIAERLETITV</sequence>
<evidence type="ECO:0000256" key="3">
    <source>
        <dbReference type="HAMAP-Rule" id="MF_02225"/>
    </source>
</evidence>
<dbReference type="Pfam" id="PF22513">
    <property type="entry name" value="FitA-like_RHH"/>
    <property type="match status" value="1"/>
</dbReference>
<comment type="pathway">
    <text evidence="3 4">Cofactor biosynthesis; coenzyme A biosynthesis; CoA from (R)-pantothenate: step 2/5.</text>
</comment>
<keyword evidence="3" id="KW-0511">Multifunctional enzyme</keyword>
<dbReference type="Gene3D" id="3.40.50.1950">
    <property type="entry name" value="Flavin prenyltransferase-like"/>
    <property type="match status" value="1"/>
</dbReference>
<dbReference type="GO" id="GO:0015941">
    <property type="term" value="P:pantothenate catabolic process"/>
    <property type="evidence" value="ECO:0007669"/>
    <property type="project" value="InterPro"/>
</dbReference>
<dbReference type="GO" id="GO:0004633">
    <property type="term" value="F:phosphopantothenoylcysteine decarboxylase activity"/>
    <property type="evidence" value="ECO:0007669"/>
    <property type="project" value="UniProtKB-UniRule"/>
</dbReference>
<feature type="region of interest" description="Phosphopantothenate--cysteine ligase" evidence="3">
    <location>
        <begin position="256"/>
        <end position="473"/>
    </location>
</feature>
<keyword evidence="3" id="KW-0479">Metal-binding</keyword>
<comment type="pathway">
    <text evidence="3 4">Cofactor biosynthesis; coenzyme A biosynthesis; CoA from (R)-pantothenate: step 3/5.</text>
</comment>
<dbReference type="InterPro" id="IPR036551">
    <property type="entry name" value="Flavin_trans-like"/>
</dbReference>
<dbReference type="GO" id="GO:0004632">
    <property type="term" value="F:phosphopantothenate--cysteine ligase activity"/>
    <property type="evidence" value="ECO:0007669"/>
    <property type="project" value="UniProtKB-UniRule"/>
</dbReference>
<comment type="catalytic activity">
    <reaction evidence="3 4">
        <text>N-[(R)-4-phosphopantothenoyl]-L-cysteine + H(+) = (R)-4'-phosphopantetheine + CO2</text>
        <dbReference type="Rhea" id="RHEA:16793"/>
        <dbReference type="ChEBI" id="CHEBI:15378"/>
        <dbReference type="ChEBI" id="CHEBI:16526"/>
        <dbReference type="ChEBI" id="CHEBI:59458"/>
        <dbReference type="ChEBI" id="CHEBI:61723"/>
        <dbReference type="EC" id="4.1.1.36"/>
    </reaction>
</comment>
<dbReference type="GO" id="GO:0071513">
    <property type="term" value="C:phosphopantothenoylcysteine decarboxylase complex"/>
    <property type="evidence" value="ECO:0007669"/>
    <property type="project" value="TreeGrafter"/>
</dbReference>
<protein>
    <recommendedName>
        <fullName evidence="3">Coenzyme A biosynthesis bifunctional protein CoaBC</fullName>
    </recommendedName>
    <alternativeName>
        <fullName evidence="3">DNA/pantothenate metabolism flavoprotein</fullName>
    </alternativeName>
    <alternativeName>
        <fullName evidence="3">Phosphopantothenoylcysteine synthetase/decarboxylase</fullName>
        <shortName evidence="3">PPCS-PPCDC</shortName>
    </alternativeName>
    <domain>
        <recommendedName>
            <fullName evidence="3">Phosphopantothenoylcysteine decarboxylase</fullName>
            <shortName evidence="3">PPC decarboxylase</shortName>
            <shortName evidence="3">PPC-DC</shortName>
            <ecNumber evidence="3">4.1.1.36</ecNumber>
        </recommendedName>
        <alternativeName>
            <fullName evidence="3">CoaC</fullName>
        </alternativeName>
    </domain>
    <domain>
        <recommendedName>
            <fullName evidence="3">Phosphopantothenate--cysteine ligase</fullName>
            <ecNumber evidence="3">6.3.2.5</ecNumber>
        </recommendedName>
        <alternativeName>
            <fullName evidence="3">CoaB</fullName>
        </alternativeName>
        <alternativeName>
            <fullName evidence="3">Phosphopantothenoylcysteine synthetase</fullName>
            <shortName evidence="3">PPC synthetase</shortName>
            <shortName evidence="3">PPC-S</shortName>
        </alternativeName>
    </domain>
</protein>
<evidence type="ECO:0000256" key="2">
    <source>
        <dbReference type="ARBA" id="ARBA00023239"/>
    </source>
</evidence>
<dbReference type="AlphaFoldDB" id="A0A2G1QTG0"/>
<comment type="function">
    <text evidence="3">Catalyzes two sequential steps in the biosynthesis of coenzyme A. In the first step cysteine is conjugated to 4'-phosphopantothenate to form 4-phosphopantothenoylcysteine. In the second step the latter compound is decarboxylated to form 4'-phosphopantotheine.</text>
</comment>
<evidence type="ECO:0000259" key="6">
    <source>
        <dbReference type="Pfam" id="PF04127"/>
    </source>
</evidence>
<organism evidence="8 9">
    <name type="scientific">Zhengella mangrovi</name>
    <dbReference type="NCBI Taxonomy" id="1982044"/>
    <lineage>
        <taxon>Bacteria</taxon>
        <taxon>Pseudomonadati</taxon>
        <taxon>Pseudomonadota</taxon>
        <taxon>Alphaproteobacteria</taxon>
        <taxon>Hyphomicrobiales</taxon>
        <taxon>Notoacmeibacteraceae</taxon>
        <taxon>Zhengella</taxon>
    </lineage>
</organism>
<evidence type="ECO:0000256" key="4">
    <source>
        <dbReference type="RuleBase" id="RU364078"/>
    </source>
</evidence>
<feature type="binding site" evidence="3">
    <location>
        <position position="408"/>
    </location>
    <ligand>
        <name>CTP</name>
        <dbReference type="ChEBI" id="CHEBI:37563"/>
    </ligand>
</feature>
<feature type="binding site" evidence="3">
    <location>
        <position position="343"/>
    </location>
    <ligand>
        <name>CTP</name>
        <dbReference type="ChEBI" id="CHEBI:37563"/>
    </ligand>
</feature>
<feature type="binding site" evidence="3">
    <location>
        <position position="390"/>
    </location>
    <ligand>
        <name>CTP</name>
        <dbReference type="ChEBI" id="CHEBI:37563"/>
    </ligand>
</feature>
<evidence type="ECO:0000259" key="7">
    <source>
        <dbReference type="Pfam" id="PF22513"/>
    </source>
</evidence>
<dbReference type="GO" id="GO:0006355">
    <property type="term" value="P:regulation of DNA-templated transcription"/>
    <property type="evidence" value="ECO:0007669"/>
    <property type="project" value="InterPro"/>
</dbReference>
<dbReference type="Pfam" id="PF04127">
    <property type="entry name" value="DFP"/>
    <property type="match status" value="1"/>
</dbReference>
<accession>A0A2G1QTG0</accession>
<dbReference type="OrthoDB" id="9802554at2"/>
<dbReference type="InterPro" id="IPR010985">
    <property type="entry name" value="Ribbon_hlx_hlx"/>
</dbReference>
<comment type="catalytic activity">
    <reaction evidence="3 4">
        <text>(R)-4'-phosphopantothenate + L-cysteine + CTP = N-[(R)-4-phosphopantothenoyl]-L-cysteine + CMP + diphosphate + H(+)</text>
        <dbReference type="Rhea" id="RHEA:19397"/>
        <dbReference type="ChEBI" id="CHEBI:10986"/>
        <dbReference type="ChEBI" id="CHEBI:15378"/>
        <dbReference type="ChEBI" id="CHEBI:33019"/>
        <dbReference type="ChEBI" id="CHEBI:35235"/>
        <dbReference type="ChEBI" id="CHEBI:37563"/>
        <dbReference type="ChEBI" id="CHEBI:59458"/>
        <dbReference type="ChEBI" id="CHEBI:60377"/>
        <dbReference type="EC" id="6.3.2.5"/>
    </reaction>
</comment>
<reference evidence="8 9" key="1">
    <citation type="submission" date="2017-10" db="EMBL/GenBank/DDBJ databases">
        <title>Sedimentibacterium mangrovi gen. nov., sp. nov., a novel member of family Phyllobacteriacea isolated from mangrove sediment.</title>
        <authorList>
            <person name="Liao H."/>
            <person name="Tian Y."/>
        </authorList>
    </citation>
    <scope>NUCLEOTIDE SEQUENCE [LARGE SCALE GENOMIC DNA]</scope>
    <source>
        <strain evidence="8 9">X9-2-2</strain>
    </source>
</reference>
<evidence type="ECO:0000313" key="8">
    <source>
        <dbReference type="EMBL" id="PHP68813.1"/>
    </source>
</evidence>
<feature type="domain" description="Flavoprotein" evidence="5">
    <location>
        <begin position="70"/>
        <end position="241"/>
    </location>
</feature>
<feature type="binding site" evidence="3">
    <location>
        <begin position="371"/>
        <end position="374"/>
    </location>
    <ligand>
        <name>CTP</name>
        <dbReference type="ChEBI" id="CHEBI:37563"/>
    </ligand>
</feature>
<dbReference type="PANTHER" id="PTHR14359:SF6">
    <property type="entry name" value="PHOSPHOPANTOTHENOYLCYSTEINE DECARBOXYLASE"/>
    <property type="match status" value="1"/>
</dbReference>
<dbReference type="SUPFAM" id="SSF47598">
    <property type="entry name" value="Ribbon-helix-helix"/>
    <property type="match status" value="1"/>
</dbReference>
<dbReference type="UniPathway" id="UPA00241">
    <property type="reaction ID" value="UER00353"/>
</dbReference>
<name>A0A2G1QTG0_9HYPH</name>
<dbReference type="PANTHER" id="PTHR14359">
    <property type="entry name" value="HOMO-OLIGOMERIC FLAVIN CONTAINING CYS DECARBOXYLASE FAMILY"/>
    <property type="match status" value="1"/>
</dbReference>
<dbReference type="SUPFAM" id="SSF102645">
    <property type="entry name" value="CoaB-like"/>
    <property type="match status" value="1"/>
</dbReference>
<evidence type="ECO:0000313" key="9">
    <source>
        <dbReference type="Proteomes" id="UP000221168"/>
    </source>
</evidence>
<dbReference type="Gene3D" id="1.10.1220.10">
    <property type="entry name" value="Met repressor-like"/>
    <property type="match status" value="1"/>
</dbReference>
<feature type="domain" description="DNA/pantothenate metabolism flavoprotein C-terminal" evidence="6">
    <location>
        <begin position="251"/>
        <end position="466"/>
    </location>
</feature>
<dbReference type="GO" id="GO:0010181">
    <property type="term" value="F:FMN binding"/>
    <property type="evidence" value="ECO:0007669"/>
    <property type="project" value="UniProtKB-UniRule"/>
</dbReference>
<comment type="similarity">
    <text evidence="3 4">In the N-terminal section; belongs to the HFCD (homo-oligomeric flavin containing Cys decarboxylase) superfamily.</text>
</comment>
<dbReference type="InterPro" id="IPR007085">
    <property type="entry name" value="DNA/pantothenate-metab_flavo_C"/>
</dbReference>